<dbReference type="Pfam" id="PF10387">
    <property type="entry name" value="DUF2442"/>
    <property type="match status" value="1"/>
</dbReference>
<sequence length="86" mass="9982">MNGIYFSCAEVTSLSPHGFWLQCGEEELYLPFVEFPLFEHATIAQICRVKRVSTGRVYWPDLDLDLTLEAIRNPMAYPRDSMNYDC</sequence>
<organism evidence="1 2">
    <name type="scientific">Massilia rubra</name>
    <dbReference type="NCBI Taxonomy" id="2607910"/>
    <lineage>
        <taxon>Bacteria</taxon>
        <taxon>Pseudomonadati</taxon>
        <taxon>Pseudomonadota</taxon>
        <taxon>Betaproteobacteria</taxon>
        <taxon>Burkholderiales</taxon>
        <taxon>Oxalobacteraceae</taxon>
        <taxon>Telluria group</taxon>
        <taxon>Massilia</taxon>
    </lineage>
</organism>
<dbReference type="RefSeq" id="WP_167231347.1">
    <property type="nucleotide sequence ID" value="NZ_VUYU01000032.1"/>
</dbReference>
<proteinExistence type="predicted"/>
<protein>
    <submittedName>
        <fullName evidence="1">DUF2442 domain-containing protein</fullName>
    </submittedName>
</protein>
<dbReference type="EMBL" id="VUYU01000032">
    <property type="protein sequence ID" value="NHZ37706.1"/>
    <property type="molecule type" value="Genomic_DNA"/>
</dbReference>
<dbReference type="InterPro" id="IPR018841">
    <property type="entry name" value="DUF2442"/>
</dbReference>
<gene>
    <name evidence="1" type="ORF">F0185_29510</name>
</gene>
<comment type="caution">
    <text evidence="1">The sequence shown here is derived from an EMBL/GenBank/DDBJ whole genome shotgun (WGS) entry which is preliminary data.</text>
</comment>
<keyword evidence="2" id="KW-1185">Reference proteome</keyword>
<dbReference type="Proteomes" id="UP000785613">
    <property type="component" value="Unassembled WGS sequence"/>
</dbReference>
<name>A0ABX0LS82_9BURK</name>
<reference evidence="1 2" key="1">
    <citation type="submission" date="2019-09" db="EMBL/GenBank/DDBJ databases">
        <title>Taxonomy of Antarctic Massilia spp.: description of Massilia rubra sp. nov., Massilia aquatica sp. nov., Massilia mucilaginosa sp. nov., Massilia frigida sp. nov. isolated from streams, lakes and regoliths.</title>
        <authorList>
            <person name="Holochova P."/>
            <person name="Sedlacek I."/>
            <person name="Kralova S."/>
            <person name="Maslanova I."/>
            <person name="Busse H.-J."/>
            <person name="Stankova E."/>
            <person name="Vrbovska V."/>
            <person name="Kovarovic V."/>
            <person name="Bartak M."/>
            <person name="Svec P."/>
            <person name="Pantucek R."/>
        </authorList>
    </citation>
    <scope>NUCLEOTIDE SEQUENCE [LARGE SCALE GENOMIC DNA]</scope>
    <source>
        <strain evidence="1 2">CCM 8692</strain>
    </source>
</reference>
<evidence type="ECO:0000313" key="2">
    <source>
        <dbReference type="Proteomes" id="UP000785613"/>
    </source>
</evidence>
<evidence type="ECO:0000313" key="1">
    <source>
        <dbReference type="EMBL" id="NHZ37706.1"/>
    </source>
</evidence>
<accession>A0ABX0LS82</accession>